<comment type="similarity">
    <text evidence="1">Belongs to the ABC transporter superfamily.</text>
</comment>
<reference evidence="6 7" key="1">
    <citation type="submission" date="2018-08" db="EMBL/GenBank/DDBJ databases">
        <title>The first complete genome of Treponema rectale (CHPAT), a commensal spirochete of the bovine rectum.</title>
        <authorList>
            <person name="Staton G.J."/>
            <person name="Clegg S.R."/>
            <person name="Carter S.D."/>
            <person name="Radford A.D."/>
            <person name="Darby A."/>
            <person name="Hall N."/>
            <person name="Birtles R.J."/>
            <person name="Evans N.J."/>
        </authorList>
    </citation>
    <scope>NUCLEOTIDE SEQUENCE [LARGE SCALE GENOMIC DNA]</scope>
    <source>
        <strain evidence="6 7">CHPA</strain>
    </source>
</reference>
<dbReference type="PROSITE" id="PS00211">
    <property type="entry name" value="ABC_TRANSPORTER_1"/>
    <property type="match status" value="1"/>
</dbReference>
<evidence type="ECO:0000256" key="1">
    <source>
        <dbReference type="ARBA" id="ARBA00005417"/>
    </source>
</evidence>
<dbReference type="SUPFAM" id="SSF52540">
    <property type="entry name" value="P-loop containing nucleoside triphosphate hydrolases"/>
    <property type="match status" value="1"/>
</dbReference>
<dbReference type="PANTHER" id="PTHR42734:SF17">
    <property type="entry name" value="METAL TRANSPORT SYSTEM ATP-BINDING PROTEIN TM_0124-RELATED"/>
    <property type="match status" value="1"/>
</dbReference>
<dbReference type="EMBL" id="CP031517">
    <property type="protein sequence ID" value="QOS39436.1"/>
    <property type="molecule type" value="Genomic_DNA"/>
</dbReference>
<sequence>MIQFEHVSFSYPDTPVLKDVCFHLEEGQFVGILGPNGGGKSTFLRLALGLLKPSSGTIRRTSKKISYIAQTTAISDTSFPATVEEVIALGLVDSRIRFDFAQKKKRVKEIMEEFQLTKYRKRLVNELSGGQLQRVKIAKALISQPALLVLDEPDAGMDEHAHENLVQVINQLHKKKTTILFVSHHPHDLEDADAIYFIEQGQILTYEAELERGHSHVDL</sequence>
<dbReference type="InterPro" id="IPR050153">
    <property type="entry name" value="Metal_Ion_Import_ABC"/>
</dbReference>
<dbReference type="PANTHER" id="PTHR42734">
    <property type="entry name" value="METAL TRANSPORT SYSTEM ATP-BINDING PROTEIN TM_0124-RELATED"/>
    <property type="match status" value="1"/>
</dbReference>
<protein>
    <submittedName>
        <fullName evidence="6">ATP-binding cassette domain-containing protein</fullName>
    </submittedName>
</protein>
<evidence type="ECO:0000313" key="6">
    <source>
        <dbReference type="EMBL" id="QOS39436.1"/>
    </source>
</evidence>
<dbReference type="InterPro" id="IPR003593">
    <property type="entry name" value="AAA+_ATPase"/>
</dbReference>
<evidence type="ECO:0000256" key="4">
    <source>
        <dbReference type="ARBA" id="ARBA00022840"/>
    </source>
</evidence>
<dbReference type="KEGG" id="trc:DYE49_02765"/>
<dbReference type="GO" id="GO:0005524">
    <property type="term" value="F:ATP binding"/>
    <property type="evidence" value="ECO:0007669"/>
    <property type="project" value="UniProtKB-KW"/>
</dbReference>
<evidence type="ECO:0000256" key="2">
    <source>
        <dbReference type="ARBA" id="ARBA00022448"/>
    </source>
</evidence>
<keyword evidence="2" id="KW-0813">Transport</keyword>
<keyword evidence="4 6" id="KW-0067">ATP-binding</keyword>
<dbReference type="SMART" id="SM00382">
    <property type="entry name" value="AAA"/>
    <property type="match status" value="1"/>
</dbReference>
<dbReference type="Pfam" id="PF00005">
    <property type="entry name" value="ABC_tran"/>
    <property type="match status" value="1"/>
</dbReference>
<dbReference type="Proteomes" id="UP000593591">
    <property type="component" value="Chromosome"/>
</dbReference>
<evidence type="ECO:0000313" key="7">
    <source>
        <dbReference type="Proteomes" id="UP000593591"/>
    </source>
</evidence>
<dbReference type="InterPro" id="IPR003439">
    <property type="entry name" value="ABC_transporter-like_ATP-bd"/>
</dbReference>
<dbReference type="InterPro" id="IPR027417">
    <property type="entry name" value="P-loop_NTPase"/>
</dbReference>
<dbReference type="PROSITE" id="PS50893">
    <property type="entry name" value="ABC_TRANSPORTER_2"/>
    <property type="match status" value="1"/>
</dbReference>
<evidence type="ECO:0000256" key="3">
    <source>
        <dbReference type="ARBA" id="ARBA00022741"/>
    </source>
</evidence>
<name>A0A7M1XIM2_9SPIR</name>
<evidence type="ECO:0000259" key="5">
    <source>
        <dbReference type="PROSITE" id="PS50893"/>
    </source>
</evidence>
<gene>
    <name evidence="6" type="ORF">DYE49_02765</name>
</gene>
<dbReference type="AlphaFoldDB" id="A0A7M1XIM2"/>
<dbReference type="GO" id="GO:0016887">
    <property type="term" value="F:ATP hydrolysis activity"/>
    <property type="evidence" value="ECO:0007669"/>
    <property type="project" value="InterPro"/>
</dbReference>
<dbReference type="InterPro" id="IPR017871">
    <property type="entry name" value="ABC_transporter-like_CS"/>
</dbReference>
<accession>A0A7M1XIM2</accession>
<feature type="domain" description="ABC transporter" evidence="5">
    <location>
        <begin position="2"/>
        <end position="219"/>
    </location>
</feature>
<keyword evidence="3" id="KW-0547">Nucleotide-binding</keyword>
<dbReference type="Gene3D" id="3.40.50.300">
    <property type="entry name" value="P-loop containing nucleotide triphosphate hydrolases"/>
    <property type="match status" value="1"/>
</dbReference>
<proteinExistence type="inferred from homology"/>
<organism evidence="6 7">
    <name type="scientific">Treponema rectale</name>
    <dbReference type="NCBI Taxonomy" id="744512"/>
    <lineage>
        <taxon>Bacteria</taxon>
        <taxon>Pseudomonadati</taxon>
        <taxon>Spirochaetota</taxon>
        <taxon>Spirochaetia</taxon>
        <taxon>Spirochaetales</taxon>
        <taxon>Treponemataceae</taxon>
        <taxon>Treponema</taxon>
    </lineage>
</organism>